<reference evidence="4" key="1">
    <citation type="submission" date="2021-11" db="EMBL/GenBank/DDBJ databases">
        <title>Description of novel Flavobacterium species.</title>
        <authorList>
            <person name="Saticioglu I.B."/>
            <person name="Ay H."/>
            <person name="Altun S."/>
            <person name="Duman M."/>
        </authorList>
    </citation>
    <scope>NUCLEOTIDE SEQUENCE</scope>
    <source>
        <strain evidence="4">F-65</strain>
    </source>
</reference>
<dbReference type="InterPro" id="IPR002818">
    <property type="entry name" value="DJ-1/PfpI"/>
</dbReference>
<dbReference type="PROSITE" id="PS01124">
    <property type="entry name" value="HTH_ARAC_FAMILY_2"/>
    <property type="match status" value="1"/>
</dbReference>
<dbReference type="PANTHER" id="PTHR43130:SF3">
    <property type="entry name" value="HTH-TYPE TRANSCRIPTIONAL REGULATOR RV1931C"/>
    <property type="match status" value="1"/>
</dbReference>
<organism evidence="4 5">
    <name type="scientific">Flavobacterium pisciphilum</name>
    <dbReference type="NCBI Taxonomy" id="2893755"/>
    <lineage>
        <taxon>Bacteria</taxon>
        <taxon>Pseudomonadati</taxon>
        <taxon>Bacteroidota</taxon>
        <taxon>Flavobacteriia</taxon>
        <taxon>Flavobacteriales</taxon>
        <taxon>Flavobacteriaceae</taxon>
        <taxon>Flavobacterium</taxon>
    </lineage>
</organism>
<evidence type="ECO:0000259" key="3">
    <source>
        <dbReference type="PROSITE" id="PS01124"/>
    </source>
</evidence>
<dbReference type="Pfam" id="PF12833">
    <property type="entry name" value="HTH_18"/>
    <property type="match status" value="1"/>
</dbReference>
<dbReference type="EMBL" id="JAJJMO010000001">
    <property type="protein sequence ID" value="MCC9074071.1"/>
    <property type="molecule type" value="Genomic_DNA"/>
</dbReference>
<proteinExistence type="predicted"/>
<dbReference type="SMART" id="SM00342">
    <property type="entry name" value="HTH_ARAC"/>
    <property type="match status" value="1"/>
</dbReference>
<dbReference type="InterPro" id="IPR029062">
    <property type="entry name" value="Class_I_gatase-like"/>
</dbReference>
<sequence>MEKKLIVIVAIPDMLILDLAGPMDAFRLAKHLIEEQDKQIKSFNYDVVIASPTDELYLGNFNGLNFSCDKKVVDIVEPIDTLIISGFSFKTPPQDYLIFQEWLQKNAYKIRRVCSVCVGAFLLAGSGLLNGKHATTHWMYCDLLKKKYPLIQVESKPIYIQQNSIYTAAGASTGIDLCLALIEEDCGKEISLSIAKILVMYLQRHGNQSQYSNFLLQPVVDSMIIKKLHFWILENLNKPITVQNLAEKAAMSLRNFNRVFTAETGITPAKYVEKVRLETAKKYLEETDHELKNIAHLVGFVSIDTMRGVFMKHYQISPAVYRIQFQKSDFNLLL</sequence>
<keyword evidence="1" id="KW-0805">Transcription regulation</keyword>
<name>A0ABS8MZ55_9FLAO</name>
<accession>A0ABS8MZ55</accession>
<dbReference type="Pfam" id="PF01965">
    <property type="entry name" value="DJ-1_PfpI"/>
    <property type="match status" value="1"/>
</dbReference>
<comment type="caution">
    <text evidence="4">The sequence shown here is derived from an EMBL/GenBank/DDBJ whole genome shotgun (WGS) entry which is preliminary data.</text>
</comment>
<dbReference type="CDD" id="cd03137">
    <property type="entry name" value="GATase1_AraC_1"/>
    <property type="match status" value="1"/>
</dbReference>
<dbReference type="InterPro" id="IPR052158">
    <property type="entry name" value="INH-QAR"/>
</dbReference>
<dbReference type="InterPro" id="IPR009057">
    <property type="entry name" value="Homeodomain-like_sf"/>
</dbReference>
<evidence type="ECO:0000313" key="5">
    <source>
        <dbReference type="Proteomes" id="UP001430919"/>
    </source>
</evidence>
<feature type="domain" description="HTH araC/xylS-type" evidence="3">
    <location>
        <begin position="226"/>
        <end position="324"/>
    </location>
</feature>
<evidence type="ECO:0000313" key="4">
    <source>
        <dbReference type="EMBL" id="MCC9074071.1"/>
    </source>
</evidence>
<dbReference type="Gene3D" id="3.40.50.880">
    <property type="match status" value="1"/>
</dbReference>
<dbReference type="PANTHER" id="PTHR43130">
    <property type="entry name" value="ARAC-FAMILY TRANSCRIPTIONAL REGULATOR"/>
    <property type="match status" value="1"/>
</dbReference>
<dbReference type="RefSeq" id="WP_229990901.1">
    <property type="nucleotide sequence ID" value="NZ_JAJJMO010000001.1"/>
</dbReference>
<evidence type="ECO:0000256" key="1">
    <source>
        <dbReference type="ARBA" id="ARBA00023015"/>
    </source>
</evidence>
<dbReference type="Gene3D" id="1.10.10.60">
    <property type="entry name" value="Homeodomain-like"/>
    <property type="match status" value="2"/>
</dbReference>
<dbReference type="SUPFAM" id="SSF46689">
    <property type="entry name" value="Homeodomain-like"/>
    <property type="match status" value="2"/>
</dbReference>
<keyword evidence="5" id="KW-1185">Reference proteome</keyword>
<evidence type="ECO:0000256" key="2">
    <source>
        <dbReference type="ARBA" id="ARBA00023163"/>
    </source>
</evidence>
<gene>
    <name evidence="4" type="ORF">LNQ49_21010</name>
</gene>
<dbReference type="InterPro" id="IPR018060">
    <property type="entry name" value="HTH_AraC"/>
</dbReference>
<keyword evidence="2" id="KW-0804">Transcription</keyword>
<dbReference type="Proteomes" id="UP001430919">
    <property type="component" value="Unassembled WGS sequence"/>
</dbReference>
<dbReference type="SUPFAM" id="SSF52317">
    <property type="entry name" value="Class I glutamine amidotransferase-like"/>
    <property type="match status" value="1"/>
</dbReference>
<protein>
    <submittedName>
        <fullName evidence="4">Helix-turn-helix domain-containing protein</fullName>
    </submittedName>
</protein>